<accession>A0A6J4N196</accession>
<sequence length="300" mass="33622">MNEIELRLRAHGGILDRRQHRDIAGSVDRLLRNGVLVALLPGIYCAAREVEDRYVQMRAALAWAGPDAVLTGRSAARLTFWPDCPSPTIDITHSRANTPVTRVTLALPSQSKRSRGGFEVECRRIPAELVRCYRGMAVTAPALTAVDLAADMSGGDVIDRALRSRSATLAEMHQAFHLQPRRTGNPARAALLRDSRDEPWSEAERLQHRLLRAAGISGWRTNVAVQVGKVGYIADVLFERCRLVLEIDGWETHGTRQAFEYDRVRRNELVLAGYVVLNFTWRQLADDPTWVIACIRQALR</sequence>
<dbReference type="SUPFAM" id="SSF52980">
    <property type="entry name" value="Restriction endonuclease-like"/>
    <property type="match status" value="1"/>
</dbReference>
<dbReference type="EMBL" id="CADCUO010000031">
    <property type="protein sequence ID" value="CAA9375006.1"/>
    <property type="molecule type" value="Genomic_DNA"/>
</dbReference>
<dbReference type="Gene3D" id="3.40.960.10">
    <property type="entry name" value="VSR Endonuclease"/>
    <property type="match status" value="1"/>
</dbReference>
<dbReference type="InterPro" id="IPR007569">
    <property type="entry name" value="DUF559"/>
</dbReference>
<evidence type="ECO:0000259" key="1">
    <source>
        <dbReference type="Pfam" id="PF04480"/>
    </source>
</evidence>
<proteinExistence type="predicted"/>
<dbReference type="InterPro" id="IPR011335">
    <property type="entry name" value="Restrct_endonuc-II-like"/>
</dbReference>
<name>A0A6J4N196_9ACTN</name>
<dbReference type="AlphaFoldDB" id="A0A6J4N196"/>
<reference evidence="2" key="1">
    <citation type="submission" date="2020-02" db="EMBL/GenBank/DDBJ databases">
        <authorList>
            <person name="Meier V. D."/>
        </authorList>
    </citation>
    <scope>NUCLEOTIDE SEQUENCE</scope>
    <source>
        <strain evidence="2">AVDCRST_MAG75</strain>
    </source>
</reference>
<protein>
    <recommendedName>
        <fullName evidence="1">DUF559 domain-containing protein</fullName>
    </recommendedName>
</protein>
<gene>
    <name evidence="2" type="ORF">AVDCRST_MAG75-448</name>
</gene>
<dbReference type="Pfam" id="PF04480">
    <property type="entry name" value="DUF559"/>
    <property type="match status" value="1"/>
</dbReference>
<evidence type="ECO:0000313" key="2">
    <source>
        <dbReference type="EMBL" id="CAA9375006.1"/>
    </source>
</evidence>
<organism evidence="2">
    <name type="scientific">uncultured Propionibacteriaceae bacterium</name>
    <dbReference type="NCBI Taxonomy" id="257457"/>
    <lineage>
        <taxon>Bacteria</taxon>
        <taxon>Bacillati</taxon>
        <taxon>Actinomycetota</taxon>
        <taxon>Actinomycetes</taxon>
        <taxon>Propionibacteriales</taxon>
        <taxon>Propionibacteriaceae</taxon>
        <taxon>environmental samples</taxon>
    </lineage>
</organism>
<feature type="domain" description="DUF559" evidence="1">
    <location>
        <begin position="201"/>
        <end position="299"/>
    </location>
</feature>